<evidence type="ECO:0000256" key="2">
    <source>
        <dbReference type="ARBA" id="ARBA00022692"/>
    </source>
</evidence>
<evidence type="ECO:0000256" key="3">
    <source>
        <dbReference type="ARBA" id="ARBA00022989"/>
    </source>
</evidence>
<dbReference type="PRINTS" id="PR00164">
    <property type="entry name" value="ABC2TRNSPORT"/>
</dbReference>
<dbReference type="PANTHER" id="PTHR43229">
    <property type="entry name" value="NODULATION PROTEIN J"/>
    <property type="match status" value="1"/>
</dbReference>
<feature type="transmembrane region" description="Helical" evidence="5">
    <location>
        <begin position="55"/>
        <end position="77"/>
    </location>
</feature>
<dbReference type="OrthoDB" id="9774758at2"/>
<reference evidence="7 8" key="1">
    <citation type="submission" date="2017-01" db="EMBL/GenBank/DDBJ databases">
        <title>Genome analysis of Paenibacillus selenitrireducens ES3-24.</title>
        <authorList>
            <person name="Xu D."/>
            <person name="Yao R."/>
            <person name="Zheng S."/>
        </authorList>
    </citation>
    <scope>NUCLEOTIDE SEQUENCE [LARGE SCALE GENOMIC DNA]</scope>
    <source>
        <strain evidence="7 8">ES3-24</strain>
    </source>
</reference>
<gene>
    <name evidence="7" type="ORF">BVG16_22215</name>
</gene>
<dbReference type="Proteomes" id="UP000190188">
    <property type="component" value="Unassembled WGS sequence"/>
</dbReference>
<dbReference type="InterPro" id="IPR013525">
    <property type="entry name" value="ABC2_TM"/>
</dbReference>
<sequence>MNAYFRLMIFDLRLYMRDWLTIFWTLVYPILMLLIFGLIFGDNPGIKEGTRYIDYYVPALCAMNVMSVAVFTLNINMVTYRDSGILRRFRVTPIRKSAVLASQSVQGLLLILLGAIEIIGVAKLVWNIHISPMSLILLIVSLLFGCIGFFSLGFALSGLSNTPGAASGIAMAIFFPFLFLSGIAMPLEIFPNFLQRISEWIPMTYFVQAVQSVWMGESIQTLGLEAMVLAIFAVVCGVLAFVLFKWEH</sequence>
<evidence type="ECO:0000256" key="4">
    <source>
        <dbReference type="ARBA" id="ARBA00023136"/>
    </source>
</evidence>
<comment type="subcellular location">
    <subcellularLocation>
        <location evidence="5">Cell membrane</location>
        <topology evidence="5">Multi-pass membrane protein</topology>
    </subcellularLocation>
    <subcellularLocation>
        <location evidence="1">Membrane</location>
        <topology evidence="1">Multi-pass membrane protein</topology>
    </subcellularLocation>
</comment>
<comment type="similarity">
    <text evidence="5">Belongs to the ABC-2 integral membrane protein family.</text>
</comment>
<keyword evidence="8" id="KW-1185">Reference proteome</keyword>
<keyword evidence="5" id="KW-0813">Transport</keyword>
<dbReference type="EMBL" id="MSZX01000009">
    <property type="protein sequence ID" value="OPA75311.1"/>
    <property type="molecule type" value="Genomic_DNA"/>
</dbReference>
<dbReference type="GO" id="GO:0043190">
    <property type="term" value="C:ATP-binding cassette (ABC) transporter complex"/>
    <property type="evidence" value="ECO:0007669"/>
    <property type="project" value="InterPro"/>
</dbReference>
<dbReference type="RefSeq" id="WP_078501383.1">
    <property type="nucleotide sequence ID" value="NZ_MSZX01000009.1"/>
</dbReference>
<dbReference type="GO" id="GO:0140359">
    <property type="term" value="F:ABC-type transporter activity"/>
    <property type="evidence" value="ECO:0007669"/>
    <property type="project" value="InterPro"/>
</dbReference>
<feature type="transmembrane region" description="Helical" evidence="5">
    <location>
        <begin position="98"/>
        <end position="122"/>
    </location>
</feature>
<accession>A0A1T2X5Y5</accession>
<dbReference type="PIRSF" id="PIRSF006648">
    <property type="entry name" value="DrrB"/>
    <property type="match status" value="1"/>
</dbReference>
<feature type="domain" description="ABC transmembrane type-2" evidence="6">
    <location>
        <begin position="20"/>
        <end position="247"/>
    </location>
</feature>
<evidence type="ECO:0000256" key="5">
    <source>
        <dbReference type="RuleBase" id="RU361157"/>
    </source>
</evidence>
<evidence type="ECO:0000313" key="8">
    <source>
        <dbReference type="Proteomes" id="UP000190188"/>
    </source>
</evidence>
<dbReference type="PANTHER" id="PTHR43229:SF2">
    <property type="entry name" value="NODULATION PROTEIN J"/>
    <property type="match status" value="1"/>
</dbReference>
<dbReference type="STRING" id="1324314.BVG16_22215"/>
<feature type="transmembrane region" description="Helical" evidence="5">
    <location>
        <begin position="134"/>
        <end position="156"/>
    </location>
</feature>
<organism evidence="7 8">
    <name type="scientific">Paenibacillus selenitireducens</name>
    <dbReference type="NCBI Taxonomy" id="1324314"/>
    <lineage>
        <taxon>Bacteria</taxon>
        <taxon>Bacillati</taxon>
        <taxon>Bacillota</taxon>
        <taxon>Bacilli</taxon>
        <taxon>Bacillales</taxon>
        <taxon>Paenibacillaceae</taxon>
        <taxon>Paenibacillus</taxon>
    </lineage>
</organism>
<dbReference type="InterPro" id="IPR051784">
    <property type="entry name" value="Nod_factor_ABC_transporter"/>
</dbReference>
<dbReference type="Pfam" id="PF01061">
    <property type="entry name" value="ABC2_membrane"/>
    <property type="match status" value="1"/>
</dbReference>
<feature type="transmembrane region" description="Helical" evidence="5">
    <location>
        <begin position="21"/>
        <end position="40"/>
    </location>
</feature>
<dbReference type="PROSITE" id="PS51012">
    <property type="entry name" value="ABC_TM2"/>
    <property type="match status" value="1"/>
</dbReference>
<evidence type="ECO:0000313" key="7">
    <source>
        <dbReference type="EMBL" id="OPA75311.1"/>
    </source>
</evidence>
<dbReference type="InterPro" id="IPR047817">
    <property type="entry name" value="ABC2_TM_bact-type"/>
</dbReference>
<proteinExistence type="inferred from homology"/>
<dbReference type="InterPro" id="IPR000412">
    <property type="entry name" value="ABC_2_transport"/>
</dbReference>
<protein>
    <recommendedName>
        <fullName evidence="5">Transport permease protein</fullName>
    </recommendedName>
</protein>
<keyword evidence="2 5" id="KW-0812">Transmembrane</keyword>
<dbReference type="AlphaFoldDB" id="A0A1T2X5Y5"/>
<keyword evidence="3 5" id="KW-1133">Transmembrane helix</keyword>
<keyword evidence="5" id="KW-1003">Cell membrane</keyword>
<feature type="transmembrane region" description="Helical" evidence="5">
    <location>
        <begin position="168"/>
        <end position="187"/>
    </location>
</feature>
<evidence type="ECO:0000259" key="6">
    <source>
        <dbReference type="PROSITE" id="PS51012"/>
    </source>
</evidence>
<evidence type="ECO:0000256" key="1">
    <source>
        <dbReference type="ARBA" id="ARBA00004141"/>
    </source>
</evidence>
<name>A0A1T2X5Y5_9BACL</name>
<keyword evidence="4 5" id="KW-0472">Membrane</keyword>
<comment type="caution">
    <text evidence="7">The sequence shown here is derived from an EMBL/GenBank/DDBJ whole genome shotgun (WGS) entry which is preliminary data.</text>
</comment>
<feature type="transmembrane region" description="Helical" evidence="5">
    <location>
        <begin position="222"/>
        <end position="244"/>
    </location>
</feature>